<feature type="region of interest" description="Disordered" evidence="7">
    <location>
        <begin position="1125"/>
        <end position="1149"/>
    </location>
</feature>
<evidence type="ECO:0000256" key="4">
    <source>
        <dbReference type="ARBA" id="ARBA00022741"/>
    </source>
</evidence>
<dbReference type="HOGENOM" id="CLU_000837_8_4_1"/>
<evidence type="ECO:0000313" key="12">
    <source>
        <dbReference type="EnsemblPlants" id="OBART06G26870.1"/>
    </source>
</evidence>
<keyword evidence="4" id="KW-0547">Nucleotide-binding</keyword>
<protein>
    <recommendedName>
        <fullName evidence="14">NB-ARC domain-containing protein</fullName>
    </recommendedName>
</protein>
<dbReference type="Pfam" id="PF18052">
    <property type="entry name" value="Rx_N"/>
    <property type="match status" value="1"/>
</dbReference>
<dbReference type="InterPro" id="IPR041118">
    <property type="entry name" value="Rx_N"/>
</dbReference>
<keyword evidence="2" id="KW-0433">Leucine-rich repeat</keyword>
<dbReference type="InterPro" id="IPR056789">
    <property type="entry name" value="LRR_R13L1-DRL21"/>
</dbReference>
<feature type="domain" description="Disease resistance N-terminal" evidence="9">
    <location>
        <begin position="2"/>
        <end position="51"/>
    </location>
</feature>
<proteinExistence type="inferred from homology"/>
<dbReference type="Gramene" id="OBART06G26870.1">
    <property type="protein sequence ID" value="OBART06G26870.1"/>
    <property type="gene ID" value="OBART06G26870"/>
</dbReference>
<reference evidence="12" key="1">
    <citation type="journal article" date="2009" name="Rice">
        <title>De Novo Next Generation Sequencing of Plant Genomes.</title>
        <authorList>
            <person name="Rounsley S."/>
            <person name="Marri P.R."/>
            <person name="Yu Y."/>
            <person name="He R."/>
            <person name="Sisneros N."/>
            <person name="Goicoechea J.L."/>
            <person name="Lee S.J."/>
            <person name="Angelova A."/>
            <person name="Kudrna D."/>
            <person name="Luo M."/>
            <person name="Affourtit J."/>
            <person name="Desany B."/>
            <person name="Knight J."/>
            <person name="Niazi F."/>
            <person name="Egholm M."/>
            <person name="Wing R.A."/>
        </authorList>
    </citation>
    <scope>NUCLEOTIDE SEQUENCE [LARGE SCALE GENOMIC DNA]</scope>
    <source>
        <strain evidence="12">cv. IRGC 105608</strain>
    </source>
</reference>
<dbReference type="Gene3D" id="3.80.10.10">
    <property type="entry name" value="Ribonuclease Inhibitor"/>
    <property type="match status" value="2"/>
</dbReference>
<dbReference type="Gene3D" id="1.10.8.430">
    <property type="entry name" value="Helical domain of apoptotic protease-activating factors"/>
    <property type="match status" value="1"/>
</dbReference>
<evidence type="ECO:0000256" key="7">
    <source>
        <dbReference type="SAM" id="MobiDB-lite"/>
    </source>
</evidence>
<dbReference type="Proteomes" id="UP000026960">
    <property type="component" value="Chromosome 6"/>
</dbReference>
<accession>A0A0D3GKM9</accession>
<dbReference type="InterPro" id="IPR027417">
    <property type="entry name" value="P-loop_NTPase"/>
</dbReference>
<dbReference type="Pfam" id="PF25019">
    <property type="entry name" value="LRR_R13L1-DRL21"/>
    <property type="match status" value="1"/>
</dbReference>
<dbReference type="InterPro" id="IPR032675">
    <property type="entry name" value="LRR_dom_sf"/>
</dbReference>
<dbReference type="Pfam" id="PF23559">
    <property type="entry name" value="WHD_DRP"/>
    <property type="match status" value="1"/>
</dbReference>
<evidence type="ECO:0000256" key="2">
    <source>
        <dbReference type="ARBA" id="ARBA00022614"/>
    </source>
</evidence>
<keyword evidence="5" id="KW-0611">Plant defense</keyword>
<dbReference type="InterPro" id="IPR042197">
    <property type="entry name" value="Apaf_helical"/>
</dbReference>
<evidence type="ECO:0000256" key="6">
    <source>
        <dbReference type="ARBA" id="ARBA00022840"/>
    </source>
</evidence>
<dbReference type="GO" id="GO:0042742">
    <property type="term" value="P:defense response to bacterium"/>
    <property type="evidence" value="ECO:0007669"/>
    <property type="project" value="UniProtKB-ARBA"/>
</dbReference>
<sequence>MELLYAQGMLHNTRSRETSNPALQQLLLKLRGLAYDAEDVLDELDYFRIQDELDGTYEAAEEHAKGCLYGLVLNTRHTVRNIKKKACSCGDNGEASRHTNDGEALAGSSCIHKLFSNARERSQYLCCAYPCKASHIEHTMKTPKLKFDRVDLSTRMKHIVEQLKPVCAKVSTILNLELLESNRNIGLMSLNAALSRMPGQAPFLPSSVAMSRPVTTSEFIDPKFHGRMSEINKIIGITRGDYCGKDLTIIPIVGSGGIGKTTLTQHIYKEVQNHFDVKVWVCVSLNFNVYRLKEEIAKLMPELKDEKSGGPDDLIEQRLKSKRFLLVLDDMWNCGNEDEWRRLLAPLRKAQSTGNIILVTTRFLAVAEMVKTIDHSIQLAGLESEVFWELFQACVFGDEKSIGNHADLLVTGKKIAEKLKGSPLAAKTVGRLLRNHLDLEHWTSVLESKEWELQTGENDIMPALKLSYDYLPFHLQHCFTYCALFPEDYRFESDEMIHLWIGLDILQSRNQNKKVEEIGLSYLNDLVNYGFFRKDMNKNGSPYYTMHDLLHELALKVSSYEYLAISSSSVRSVQIPPSVRHLSIVIDDTDVNHRVTFENVKKDFSTLHKRLDVEKLQSLMLFGQYHGSFVIPFGNLLSKAKALRVILMFNASYDMENMLRNFSKLVHLRYLRIVKGYFQELSLSNIISRFYHLRILDVRQCSGHFNLPSDMSNLIKLRHFLDPNDSFHSAIANVGKLKCLQELKRFEVKGQAEAFALRQIGQLEELKGSLCIYNLENAQTGEEANLLNKRHLHKLVLVWSDDSSQAEHVLENLKPHSNLRELHIKGHGGTTCPSWLGVNLSTKNLQALRLDSIQWNKFPPLGELWLVNASGEESLGCTTSQSFQKLKRLELLGIPQLAKWVGNDASHVFSLLEVFIIRDCPELMELPFSHSTCPRSGQEMNLTQFPTLRELEVVNCPKLSSFPHIPWTSSPCRVLIDEVGSDFQRLDYSKNNQSEFCLKVVGKDGHLDMSFWNVLAFSNLTELKVLYLKKCPPLPLKHLLVLSCLRSPTIHDSSNVLLNVEAENTVGYQFQIEGLSIDDCSCSGKELTLLLSLFPKLSMFSLQGCGKIRVLGVAKEQTMAMSALSSSPSGHKLEDAHIGQEQEQEQLRGEDEKAAADAGLLLLPHQLQDLYIENISKLILQFDSLVDGTAGGLRSIGGGLQGLHFLRTLTIRGCPNFPTSYYSSSSSSCFPFPSSLQYLHLDGVGGMETLAPLSNLSSLTRLTIRKCMDLRGEDLSSLLAHGQLTNLNIFETPKFFVGCGSDSLRLQCLQTDDITKVLAAPICSLLASSLTSLTISWNDEVERFTKEQSAALLLLSSLQDLEFWYCSELQSLPTGLHRLTSLKRLKIWSCPAIRSLPKGGLPSSLEVLDVRSSNNEELKRQCRNLRGTIPIIKDRRYY</sequence>
<evidence type="ECO:0000256" key="5">
    <source>
        <dbReference type="ARBA" id="ARBA00022821"/>
    </source>
</evidence>
<dbReference type="PANTHER" id="PTHR36766:SF40">
    <property type="entry name" value="DISEASE RESISTANCE PROTEIN RGA3"/>
    <property type="match status" value="1"/>
</dbReference>
<dbReference type="SUPFAM" id="SSF52058">
    <property type="entry name" value="L domain-like"/>
    <property type="match status" value="2"/>
</dbReference>
<dbReference type="PaxDb" id="65489-OBART06G26870.1"/>
<feature type="compositionally biased region" description="Basic and acidic residues" evidence="7">
    <location>
        <begin position="1131"/>
        <end position="1149"/>
    </location>
</feature>
<keyword evidence="6" id="KW-0067">ATP-binding</keyword>
<dbReference type="STRING" id="65489.A0A0D3GKM9"/>
<dbReference type="PANTHER" id="PTHR36766">
    <property type="entry name" value="PLANT BROAD-SPECTRUM MILDEW RESISTANCE PROTEIN RPW8"/>
    <property type="match status" value="1"/>
</dbReference>
<evidence type="ECO:0000259" key="11">
    <source>
        <dbReference type="Pfam" id="PF25019"/>
    </source>
</evidence>
<dbReference type="InterPro" id="IPR002182">
    <property type="entry name" value="NB-ARC"/>
</dbReference>
<evidence type="ECO:0000259" key="9">
    <source>
        <dbReference type="Pfam" id="PF18052"/>
    </source>
</evidence>
<keyword evidence="3" id="KW-0677">Repeat</keyword>
<dbReference type="Gene3D" id="1.10.10.10">
    <property type="entry name" value="Winged helix-like DNA-binding domain superfamily/Winged helix DNA-binding domain"/>
    <property type="match status" value="1"/>
</dbReference>
<comment type="similarity">
    <text evidence="1">Belongs to the disease resistance NB-LRR family.</text>
</comment>
<dbReference type="PRINTS" id="PR00364">
    <property type="entry name" value="DISEASERSIST"/>
</dbReference>
<dbReference type="GO" id="GO:0002758">
    <property type="term" value="P:innate immune response-activating signaling pathway"/>
    <property type="evidence" value="ECO:0007669"/>
    <property type="project" value="UniProtKB-ARBA"/>
</dbReference>
<dbReference type="Pfam" id="PF00931">
    <property type="entry name" value="NB-ARC"/>
    <property type="match status" value="1"/>
</dbReference>
<dbReference type="eggNOG" id="KOG4658">
    <property type="taxonomic scope" value="Eukaryota"/>
</dbReference>
<evidence type="ECO:0000256" key="1">
    <source>
        <dbReference type="ARBA" id="ARBA00008894"/>
    </source>
</evidence>
<evidence type="ECO:0000313" key="13">
    <source>
        <dbReference type="Proteomes" id="UP000026960"/>
    </source>
</evidence>
<feature type="domain" description="R13L1/DRL21-like LRR repeat region" evidence="11">
    <location>
        <begin position="757"/>
        <end position="864"/>
    </location>
</feature>
<evidence type="ECO:0000256" key="3">
    <source>
        <dbReference type="ARBA" id="ARBA00022737"/>
    </source>
</evidence>
<dbReference type="GO" id="GO:0009626">
    <property type="term" value="P:plant-type hypersensitive response"/>
    <property type="evidence" value="ECO:0007669"/>
    <property type="project" value="UniProtKB-ARBA"/>
</dbReference>
<dbReference type="EnsemblPlants" id="OBART06G26870.1">
    <property type="protein sequence ID" value="OBART06G26870.1"/>
    <property type="gene ID" value="OBART06G26870"/>
</dbReference>
<dbReference type="GO" id="GO:0043531">
    <property type="term" value="F:ADP binding"/>
    <property type="evidence" value="ECO:0007669"/>
    <property type="project" value="InterPro"/>
</dbReference>
<feature type="domain" description="Disease resistance protein winged helix" evidence="10">
    <location>
        <begin position="484"/>
        <end position="554"/>
    </location>
</feature>
<dbReference type="SUPFAM" id="SSF52540">
    <property type="entry name" value="P-loop containing nucleoside triphosphate hydrolases"/>
    <property type="match status" value="1"/>
</dbReference>
<organism evidence="12">
    <name type="scientific">Oryza barthii</name>
    <dbReference type="NCBI Taxonomy" id="65489"/>
    <lineage>
        <taxon>Eukaryota</taxon>
        <taxon>Viridiplantae</taxon>
        <taxon>Streptophyta</taxon>
        <taxon>Embryophyta</taxon>
        <taxon>Tracheophyta</taxon>
        <taxon>Spermatophyta</taxon>
        <taxon>Magnoliopsida</taxon>
        <taxon>Liliopsida</taxon>
        <taxon>Poales</taxon>
        <taxon>Poaceae</taxon>
        <taxon>BOP clade</taxon>
        <taxon>Oryzoideae</taxon>
        <taxon>Oryzeae</taxon>
        <taxon>Oryzinae</taxon>
        <taxon>Oryza</taxon>
    </lineage>
</organism>
<feature type="domain" description="NB-ARC" evidence="8">
    <location>
        <begin position="245"/>
        <end position="398"/>
    </location>
</feature>
<dbReference type="InterPro" id="IPR036388">
    <property type="entry name" value="WH-like_DNA-bd_sf"/>
</dbReference>
<evidence type="ECO:0008006" key="14">
    <source>
        <dbReference type="Google" id="ProtNLM"/>
    </source>
</evidence>
<name>A0A0D3GKM9_9ORYZ</name>
<dbReference type="GO" id="GO:0005524">
    <property type="term" value="F:ATP binding"/>
    <property type="evidence" value="ECO:0007669"/>
    <property type="project" value="UniProtKB-KW"/>
</dbReference>
<evidence type="ECO:0000259" key="10">
    <source>
        <dbReference type="Pfam" id="PF23559"/>
    </source>
</evidence>
<reference evidence="12" key="2">
    <citation type="submission" date="2015-03" db="UniProtKB">
        <authorList>
            <consortium name="EnsemblPlants"/>
        </authorList>
    </citation>
    <scope>IDENTIFICATION</scope>
</reference>
<dbReference type="FunFam" id="1.10.10.10:FF:000322">
    <property type="entry name" value="Probable disease resistance protein At1g63360"/>
    <property type="match status" value="1"/>
</dbReference>
<dbReference type="Gene3D" id="3.40.50.300">
    <property type="entry name" value="P-loop containing nucleotide triphosphate hydrolases"/>
    <property type="match status" value="1"/>
</dbReference>
<evidence type="ECO:0000259" key="8">
    <source>
        <dbReference type="Pfam" id="PF00931"/>
    </source>
</evidence>
<keyword evidence="13" id="KW-1185">Reference proteome</keyword>
<dbReference type="InterPro" id="IPR058922">
    <property type="entry name" value="WHD_DRP"/>
</dbReference>